<reference evidence="3" key="1">
    <citation type="submission" date="2018-08" db="EMBL/GenBank/DDBJ databases">
        <authorList>
            <person name="Rodrigo-Torres L."/>
            <person name="Arahal R. D."/>
            <person name="Lucena T."/>
        </authorList>
    </citation>
    <scope>NUCLEOTIDE SEQUENCE [LARGE SCALE GENOMIC DNA]</scope>
    <source>
        <strain evidence="3">CECT 7235</strain>
    </source>
</reference>
<evidence type="ECO:0000256" key="1">
    <source>
        <dbReference type="SAM" id="Phobius"/>
    </source>
</evidence>
<dbReference type="OrthoDB" id="9845102at2"/>
<feature type="transmembrane region" description="Helical" evidence="1">
    <location>
        <begin position="6"/>
        <end position="28"/>
    </location>
</feature>
<evidence type="ECO:0008006" key="4">
    <source>
        <dbReference type="Google" id="ProtNLM"/>
    </source>
</evidence>
<proteinExistence type="predicted"/>
<keyword evidence="1" id="KW-0812">Transmembrane</keyword>
<evidence type="ECO:0000313" key="3">
    <source>
        <dbReference type="Proteomes" id="UP000272908"/>
    </source>
</evidence>
<name>A0A3B0MC88_9RHOB</name>
<keyword evidence="1" id="KW-0472">Membrane</keyword>
<keyword evidence="1" id="KW-1133">Transmembrane helix</keyword>
<organism evidence="2 3">
    <name type="scientific">Roseinatronobacter ekhonensis</name>
    <dbReference type="NCBI Taxonomy" id="254356"/>
    <lineage>
        <taxon>Bacteria</taxon>
        <taxon>Pseudomonadati</taxon>
        <taxon>Pseudomonadota</taxon>
        <taxon>Alphaproteobacteria</taxon>
        <taxon>Rhodobacterales</taxon>
        <taxon>Paracoccaceae</taxon>
        <taxon>Roseinatronobacter</taxon>
    </lineage>
</organism>
<keyword evidence="3" id="KW-1185">Reference proteome</keyword>
<protein>
    <recommendedName>
        <fullName evidence="4">DUF4064 domain-containing protein</fullName>
    </recommendedName>
</protein>
<feature type="transmembrane region" description="Helical" evidence="1">
    <location>
        <begin position="90"/>
        <end position="120"/>
    </location>
</feature>
<accession>A0A3B0MC88</accession>
<evidence type="ECO:0000313" key="2">
    <source>
        <dbReference type="EMBL" id="SUZ33451.1"/>
    </source>
</evidence>
<dbReference type="Proteomes" id="UP000272908">
    <property type="component" value="Unassembled WGS sequence"/>
</dbReference>
<sequence>MKAGGILGIIGGVIALLVGAIGFSVAGLGSSMMSGVASIGIDPNSARVNAEVQSTLAFYRTMSLIMPIVGLVGAGIAFKNGKLGGGLMGVAAAGILWAFGFGIFSLVCAVLLGIGAFLAFSDAQSGARQQT</sequence>
<feature type="transmembrane region" description="Helical" evidence="1">
    <location>
        <begin position="57"/>
        <end position="78"/>
    </location>
</feature>
<dbReference type="AlphaFoldDB" id="A0A3B0MC88"/>
<gene>
    <name evidence="2" type="ORF">ROE7235_03221</name>
</gene>
<dbReference type="RefSeq" id="WP_121096495.1">
    <property type="nucleotide sequence ID" value="NZ_UIHC01000050.1"/>
</dbReference>
<dbReference type="EMBL" id="UIHC01000050">
    <property type="protein sequence ID" value="SUZ33451.1"/>
    <property type="molecule type" value="Genomic_DNA"/>
</dbReference>